<sequence>MTEPSRGNRNTASGNAKVQAQIGVVSGDAVFHQHDTIYQVTGEDTPKNRYLVALNHLEGGSPRVAEDMIGEVLRGGLESTEIAYYYALAVLSERSLNQLGRAEFDNFDLAWKIARRHEHDQWYTALAVVVALVRSVLAQEHGGNGSAAVLDTLQTLPTERRIEISRHLATLLNGSVQDQLDRINADLVEEGRSADERSHRTKKFFQADPIEPKVPAPYFNGHMTPSTWGAALFGLAGFAGGLVLLGGWLTQAAGWWLGGLLLSGLVAWGAGAVSVAASRRRARHAFELGQESARPDHVLDVDRFSKRGFRYAVEQLIADRFSDWKVWKDVPLKELGNERIDDELEKIGRGLAYRLIRTYAVRVADLGDSTFSDKINEARDKEGARRRQRKEIQPTELSWLVQWHAERIAKQWGDRSLYAFRKVGPTEMAADLLGMVGGLAAAATAVGLGIELAGASFLAVLVLVGTVAAGSVGVVNGVKLLGDRLALREERADNERMVEEQRIAYDECVAELDERPSDAEIARWLDFDKSHIKTVALEHCGLSNRDIIAQVLLTEGASTAKRARVLHGAPRYSAYTVKVFLLTDNGVREVEIELDFETGALRNEYRNAFSYSSLASAQVLEVGIKFAGEERQVLVFGEDGVEITDKTDNYVRSKAFRLRLVNDDEITVVMENFEGLVDKAVEDKKKLAELALENSGVTSALRILESVAAEGREWIEKERERRERRWNDWENEHHEPLALEGGGERPELE</sequence>
<protein>
    <submittedName>
        <fullName evidence="3">Uncharacterized protein</fullName>
    </submittedName>
</protein>
<feature type="transmembrane region" description="Helical" evidence="2">
    <location>
        <begin position="456"/>
        <end position="478"/>
    </location>
</feature>
<organism evidence="3 4">
    <name type="scientific">Lentzea tibetensis</name>
    <dbReference type="NCBI Taxonomy" id="2591470"/>
    <lineage>
        <taxon>Bacteria</taxon>
        <taxon>Bacillati</taxon>
        <taxon>Actinomycetota</taxon>
        <taxon>Actinomycetes</taxon>
        <taxon>Pseudonocardiales</taxon>
        <taxon>Pseudonocardiaceae</taxon>
        <taxon>Lentzea</taxon>
    </lineage>
</organism>
<comment type="caution">
    <text evidence="3">The sequence shown here is derived from an EMBL/GenBank/DDBJ whole genome shotgun (WGS) entry which is preliminary data.</text>
</comment>
<feature type="transmembrane region" description="Helical" evidence="2">
    <location>
        <begin position="228"/>
        <end position="249"/>
    </location>
</feature>
<evidence type="ECO:0000313" key="3">
    <source>
        <dbReference type="EMBL" id="TWP52712.1"/>
    </source>
</evidence>
<dbReference type="EMBL" id="VOBR01000005">
    <property type="protein sequence ID" value="TWP52712.1"/>
    <property type="molecule type" value="Genomic_DNA"/>
</dbReference>
<keyword evidence="2" id="KW-0472">Membrane</keyword>
<dbReference type="RefSeq" id="WP_146350768.1">
    <property type="nucleotide sequence ID" value="NZ_VOBR01000005.1"/>
</dbReference>
<keyword evidence="2" id="KW-0812">Transmembrane</keyword>
<feature type="transmembrane region" description="Helical" evidence="2">
    <location>
        <begin position="255"/>
        <end position="277"/>
    </location>
</feature>
<proteinExistence type="predicted"/>
<evidence type="ECO:0000256" key="2">
    <source>
        <dbReference type="SAM" id="Phobius"/>
    </source>
</evidence>
<evidence type="ECO:0000256" key="1">
    <source>
        <dbReference type="SAM" id="MobiDB-lite"/>
    </source>
</evidence>
<feature type="region of interest" description="Disordered" evidence="1">
    <location>
        <begin position="721"/>
        <end position="749"/>
    </location>
</feature>
<dbReference type="Proteomes" id="UP000316639">
    <property type="component" value="Unassembled WGS sequence"/>
</dbReference>
<evidence type="ECO:0000313" key="4">
    <source>
        <dbReference type="Proteomes" id="UP000316639"/>
    </source>
</evidence>
<dbReference type="AlphaFoldDB" id="A0A563EYU3"/>
<keyword evidence="2" id="KW-1133">Transmembrane helix</keyword>
<feature type="transmembrane region" description="Helical" evidence="2">
    <location>
        <begin position="429"/>
        <end position="450"/>
    </location>
</feature>
<accession>A0A563EYU3</accession>
<reference evidence="3 4" key="1">
    <citation type="submission" date="2019-07" db="EMBL/GenBank/DDBJ databases">
        <title>Lentzea xizangensis sp. nov., isolated from Qinghai-Tibetan Plateau Soils.</title>
        <authorList>
            <person name="Huang J."/>
        </authorList>
    </citation>
    <scope>NUCLEOTIDE SEQUENCE [LARGE SCALE GENOMIC DNA]</scope>
    <source>
        <strain evidence="3 4">FXJ1.1311</strain>
    </source>
</reference>
<dbReference type="OrthoDB" id="4501073at2"/>
<name>A0A563EYU3_9PSEU</name>
<keyword evidence="4" id="KW-1185">Reference proteome</keyword>
<gene>
    <name evidence="3" type="ORF">FKR81_10465</name>
</gene>